<sequence>MGILSVLRNAFGLSSRKGNQAPEPEAEAPEAPETPDAPEAAASAAAADSATVPAPSSERVPPAAEPKATVPAPSSEPSPAAVDDLVAAAFDRDRVTVPAPSPEPTPEPTAPEAETTPPEPTPEAEDTTPEPVTPKPEPVVADAADPTPEPAAPKPEPVVADAADSAPSVVPTRPALRDECPQQDAPTEPAPAEEPPTAATEPLNEPTALDTESPAAAASPEAEPAESPTAVTAADTEPIDESSAAVTAADTEPVAEPPAAAASPEAEAEDVSAAAVGNRPAGRDGWAQPLTPGADEAAEVPVTSAEPDAPGADEAAEASVTPAEPEAPGADEAAEALAQPALAAAYKAAGAALEKRDLTGVHAPVYLVLDRSGSMRPYYKDGSAQSLGEQVLALAAHTAPDPDAPSVHVVFFSTEIDGTGTLTLPEHEGRIDELHAAAGRMGRTSYHRAIEEVVAHYEKSEHKGSPALVVFQTDGPPDAKGPANQALADAAKHPLFFQFVAFGEHEAKGFDYLRKLKADNAAFFHAGPTPRELTDAELYEGLLAAWRP</sequence>
<dbReference type="Gene3D" id="3.40.50.410">
    <property type="entry name" value="von Willebrand factor, type A domain"/>
    <property type="match status" value="1"/>
</dbReference>
<comment type="caution">
    <text evidence="3">The sequence shown here is derived from an EMBL/GenBank/DDBJ whole genome shotgun (WGS) entry which is preliminary data.</text>
</comment>
<name>A0ABP6MWE4_9ACTN</name>
<feature type="compositionally biased region" description="Low complexity" evidence="1">
    <location>
        <begin position="247"/>
        <end position="275"/>
    </location>
</feature>
<accession>A0ABP6MWE4</accession>
<feature type="compositionally biased region" description="Low complexity" evidence="1">
    <location>
        <begin position="37"/>
        <end position="57"/>
    </location>
</feature>
<proteinExistence type="predicted"/>
<gene>
    <name evidence="3" type="ORF">GCM10010449_57140</name>
</gene>
<feature type="compositionally biased region" description="Low complexity" evidence="1">
    <location>
        <begin position="71"/>
        <end position="89"/>
    </location>
</feature>
<dbReference type="EMBL" id="BAAAUG010000116">
    <property type="protein sequence ID" value="GAA3128461.1"/>
    <property type="molecule type" value="Genomic_DNA"/>
</dbReference>
<evidence type="ECO:0000259" key="2">
    <source>
        <dbReference type="PROSITE" id="PS50234"/>
    </source>
</evidence>
<feature type="region of interest" description="Disordered" evidence="1">
    <location>
        <begin position="10"/>
        <end position="332"/>
    </location>
</feature>
<feature type="compositionally biased region" description="Pro residues" evidence="1">
    <location>
        <begin position="99"/>
        <end position="109"/>
    </location>
</feature>
<feature type="compositionally biased region" description="Low complexity" evidence="1">
    <location>
        <begin position="195"/>
        <end position="234"/>
    </location>
</feature>
<dbReference type="SUPFAM" id="SSF53300">
    <property type="entry name" value="vWA-like"/>
    <property type="match status" value="1"/>
</dbReference>
<keyword evidence="4" id="KW-1185">Reference proteome</keyword>
<feature type="domain" description="VWFA" evidence="2">
    <location>
        <begin position="364"/>
        <end position="542"/>
    </location>
</feature>
<feature type="compositionally biased region" description="Low complexity" evidence="1">
    <location>
        <begin position="157"/>
        <end position="171"/>
    </location>
</feature>
<feature type="compositionally biased region" description="Pro residues" evidence="1">
    <location>
        <begin position="147"/>
        <end position="156"/>
    </location>
</feature>
<protein>
    <recommendedName>
        <fullName evidence="2">VWFA domain-containing protein</fullName>
    </recommendedName>
</protein>
<dbReference type="InterPro" id="IPR002035">
    <property type="entry name" value="VWF_A"/>
</dbReference>
<dbReference type="PROSITE" id="PS50234">
    <property type="entry name" value="VWFA"/>
    <property type="match status" value="1"/>
</dbReference>
<evidence type="ECO:0000313" key="3">
    <source>
        <dbReference type="EMBL" id="GAA3128461.1"/>
    </source>
</evidence>
<dbReference type="SMART" id="SM00327">
    <property type="entry name" value="VWA"/>
    <property type="match status" value="1"/>
</dbReference>
<dbReference type="Proteomes" id="UP001501637">
    <property type="component" value="Unassembled WGS sequence"/>
</dbReference>
<organism evidence="3 4">
    <name type="scientific">Streptomyces rectiviolaceus</name>
    <dbReference type="NCBI Taxonomy" id="332591"/>
    <lineage>
        <taxon>Bacteria</taxon>
        <taxon>Bacillati</taxon>
        <taxon>Actinomycetota</taxon>
        <taxon>Actinomycetes</taxon>
        <taxon>Kitasatosporales</taxon>
        <taxon>Streptomycetaceae</taxon>
        <taxon>Streptomyces</taxon>
    </lineage>
</organism>
<feature type="compositionally biased region" description="Low complexity" evidence="1">
    <location>
        <begin position="322"/>
        <end position="332"/>
    </location>
</feature>
<evidence type="ECO:0000313" key="4">
    <source>
        <dbReference type="Proteomes" id="UP001501637"/>
    </source>
</evidence>
<dbReference type="Pfam" id="PF10138">
    <property type="entry name" value="vWA-TerF-like"/>
    <property type="match status" value="1"/>
</dbReference>
<dbReference type="CDD" id="cd00198">
    <property type="entry name" value="vWFA"/>
    <property type="match status" value="1"/>
</dbReference>
<evidence type="ECO:0000256" key="1">
    <source>
        <dbReference type="SAM" id="MobiDB-lite"/>
    </source>
</evidence>
<dbReference type="InterPro" id="IPR036465">
    <property type="entry name" value="vWFA_dom_sf"/>
</dbReference>
<dbReference type="InterPro" id="IPR019303">
    <property type="entry name" value="vWA_TerF_C"/>
</dbReference>
<reference evidence="4" key="1">
    <citation type="journal article" date="2019" name="Int. J. Syst. Evol. Microbiol.">
        <title>The Global Catalogue of Microorganisms (GCM) 10K type strain sequencing project: providing services to taxonomists for standard genome sequencing and annotation.</title>
        <authorList>
            <consortium name="The Broad Institute Genomics Platform"/>
            <consortium name="The Broad Institute Genome Sequencing Center for Infectious Disease"/>
            <person name="Wu L."/>
            <person name="Ma J."/>
        </authorList>
    </citation>
    <scope>NUCLEOTIDE SEQUENCE [LARGE SCALE GENOMIC DNA]</scope>
    <source>
        <strain evidence="4">JCM 9092</strain>
    </source>
</reference>